<gene>
    <name evidence="4" type="ORF">ILUMI_02988</name>
</gene>
<sequence length="145" mass="17122">MLKYLLVFATISTLLEFLDCVKSHRRLYVPELDYRCSEKETYRENNCNICRCRAGLLTVCTLMSCSGEEYYRLKYCNKVGKKWNVRCNVCECTKEYGTLCTLRECSTTYEEVPESFEYNEDQARQANRDCTTTTTPPVYDYKIDY</sequence>
<feature type="domain" description="Pacifastin" evidence="3">
    <location>
        <begin position="33"/>
        <end position="68"/>
    </location>
</feature>
<proteinExistence type="inferred from homology"/>
<reference evidence="4" key="1">
    <citation type="submission" date="2019-08" db="EMBL/GenBank/DDBJ databases">
        <title>The genome of the North American firefly Photinus pyralis.</title>
        <authorList>
            <consortium name="Photinus pyralis genome working group"/>
            <person name="Fallon T.R."/>
            <person name="Sander Lower S.E."/>
            <person name="Weng J.-K."/>
        </authorList>
    </citation>
    <scope>NUCLEOTIDE SEQUENCE</scope>
    <source>
        <strain evidence="4">TRF0915ILg1</strain>
        <tissue evidence="4">Whole body</tissue>
    </source>
</reference>
<evidence type="ECO:0000313" key="5">
    <source>
        <dbReference type="Proteomes" id="UP000801492"/>
    </source>
</evidence>
<dbReference type="EMBL" id="VTPC01001086">
    <property type="protein sequence ID" value="KAF2903186.1"/>
    <property type="molecule type" value="Genomic_DNA"/>
</dbReference>
<keyword evidence="1" id="KW-0646">Protease inhibitor</keyword>
<evidence type="ECO:0000256" key="1">
    <source>
        <dbReference type="PROSITE-ProRule" id="PRU00776"/>
    </source>
</evidence>
<comment type="caution">
    <text evidence="1">Lacks conserved residue(s) required for the propagation of feature annotation.</text>
</comment>
<keyword evidence="1" id="KW-0722">Serine protease inhibitor</keyword>
<protein>
    <recommendedName>
        <fullName evidence="3">Pacifastin domain-containing protein</fullName>
    </recommendedName>
</protein>
<feature type="disulfide bond" evidence="1">
    <location>
        <begin position="47"/>
        <end position="65"/>
    </location>
</feature>
<keyword evidence="1" id="KW-1015">Disulfide bond</keyword>
<organism evidence="4 5">
    <name type="scientific">Ignelater luminosus</name>
    <name type="common">Cucubano</name>
    <name type="synonym">Pyrophorus luminosus</name>
    <dbReference type="NCBI Taxonomy" id="2038154"/>
    <lineage>
        <taxon>Eukaryota</taxon>
        <taxon>Metazoa</taxon>
        <taxon>Ecdysozoa</taxon>
        <taxon>Arthropoda</taxon>
        <taxon>Hexapoda</taxon>
        <taxon>Insecta</taxon>
        <taxon>Pterygota</taxon>
        <taxon>Neoptera</taxon>
        <taxon>Endopterygota</taxon>
        <taxon>Coleoptera</taxon>
        <taxon>Polyphaga</taxon>
        <taxon>Elateriformia</taxon>
        <taxon>Elateroidea</taxon>
        <taxon>Elateridae</taxon>
        <taxon>Agrypninae</taxon>
        <taxon>Pyrophorini</taxon>
        <taxon>Ignelater</taxon>
    </lineage>
</organism>
<evidence type="ECO:0000256" key="2">
    <source>
        <dbReference type="SAM" id="SignalP"/>
    </source>
</evidence>
<feature type="chain" id="PRO_5035445349" description="Pacifastin domain-containing protein" evidence="2">
    <location>
        <begin position="24"/>
        <end position="145"/>
    </location>
</feature>
<keyword evidence="2" id="KW-0732">Signal</keyword>
<feature type="signal peptide" evidence="2">
    <location>
        <begin position="1"/>
        <end position="23"/>
    </location>
</feature>
<dbReference type="GO" id="GO:0004867">
    <property type="term" value="F:serine-type endopeptidase inhibitor activity"/>
    <property type="evidence" value="ECO:0007669"/>
    <property type="project" value="UniProtKB-UniRule"/>
</dbReference>
<accession>A0A8K0DH71</accession>
<comment type="caution">
    <text evidence="4">The sequence shown here is derived from an EMBL/GenBank/DDBJ whole genome shotgun (WGS) entry which is preliminary data.</text>
</comment>
<evidence type="ECO:0000313" key="4">
    <source>
        <dbReference type="EMBL" id="KAF2903186.1"/>
    </source>
</evidence>
<dbReference type="OrthoDB" id="6737805at2759"/>
<dbReference type="PROSITE" id="PS51446">
    <property type="entry name" value="PACIFASTIN"/>
    <property type="match status" value="1"/>
</dbReference>
<comment type="similarity">
    <text evidence="1">Belongs to the protease inhibitor I19 family.</text>
</comment>
<evidence type="ECO:0000259" key="3">
    <source>
        <dbReference type="PROSITE" id="PS51446"/>
    </source>
</evidence>
<feature type="disulfide bond" evidence="1">
    <location>
        <begin position="50"/>
        <end position="60"/>
    </location>
</feature>
<keyword evidence="5" id="KW-1185">Reference proteome</keyword>
<dbReference type="AlphaFoldDB" id="A0A8K0DH71"/>
<dbReference type="InterPro" id="IPR008037">
    <property type="entry name" value="Pacifastin_dom"/>
</dbReference>
<name>A0A8K0DH71_IGNLU</name>
<dbReference type="Proteomes" id="UP000801492">
    <property type="component" value="Unassembled WGS sequence"/>
</dbReference>